<protein>
    <submittedName>
        <fullName evidence="1">Uncharacterized protein</fullName>
    </submittedName>
</protein>
<comment type="caution">
    <text evidence="1">The sequence shown here is derived from an EMBL/GenBank/DDBJ whole genome shotgun (WGS) entry which is preliminary data.</text>
</comment>
<accession>A0ABR3M2C9</accession>
<reference evidence="1 2" key="1">
    <citation type="submission" date="2023-09" db="EMBL/GenBank/DDBJ databases">
        <authorList>
            <person name="Wang M."/>
        </authorList>
    </citation>
    <scope>NUCLEOTIDE SEQUENCE [LARGE SCALE GENOMIC DNA]</scope>
    <source>
        <strain evidence="1">GT-2023</strain>
        <tissue evidence="1">Liver</tissue>
    </source>
</reference>
<sequence>MEVFAVIPSSAVTTQNSSHDRTGCDTGRGRNEDVLVETGLCKMEVVKLSCCINSVVLPQHESTNGSSPAVAVRRRSTTQPRYTDANVKSLYEIFKLMRCSI</sequence>
<evidence type="ECO:0000313" key="1">
    <source>
        <dbReference type="EMBL" id="KAL1258386.1"/>
    </source>
</evidence>
<dbReference type="EMBL" id="JAYMGO010000017">
    <property type="protein sequence ID" value="KAL1258386.1"/>
    <property type="molecule type" value="Genomic_DNA"/>
</dbReference>
<dbReference type="Proteomes" id="UP001558613">
    <property type="component" value="Unassembled WGS sequence"/>
</dbReference>
<name>A0ABR3M2C9_9TELE</name>
<proteinExistence type="predicted"/>
<keyword evidence="2" id="KW-1185">Reference proteome</keyword>
<gene>
    <name evidence="1" type="ORF">QQF64_011630</name>
</gene>
<evidence type="ECO:0000313" key="2">
    <source>
        <dbReference type="Proteomes" id="UP001558613"/>
    </source>
</evidence>
<organism evidence="1 2">
    <name type="scientific">Cirrhinus molitorella</name>
    <name type="common">mud carp</name>
    <dbReference type="NCBI Taxonomy" id="172907"/>
    <lineage>
        <taxon>Eukaryota</taxon>
        <taxon>Metazoa</taxon>
        <taxon>Chordata</taxon>
        <taxon>Craniata</taxon>
        <taxon>Vertebrata</taxon>
        <taxon>Euteleostomi</taxon>
        <taxon>Actinopterygii</taxon>
        <taxon>Neopterygii</taxon>
        <taxon>Teleostei</taxon>
        <taxon>Ostariophysi</taxon>
        <taxon>Cypriniformes</taxon>
        <taxon>Cyprinidae</taxon>
        <taxon>Labeoninae</taxon>
        <taxon>Labeonini</taxon>
        <taxon>Cirrhinus</taxon>
    </lineage>
</organism>